<organism evidence="2 3">
    <name type="scientific">Cellulomonas pakistanensis</name>
    <dbReference type="NCBI Taxonomy" id="992287"/>
    <lineage>
        <taxon>Bacteria</taxon>
        <taxon>Bacillati</taxon>
        <taxon>Actinomycetota</taxon>
        <taxon>Actinomycetes</taxon>
        <taxon>Micrococcales</taxon>
        <taxon>Cellulomonadaceae</taxon>
        <taxon>Cellulomonas</taxon>
    </lineage>
</organism>
<evidence type="ECO:0000256" key="1">
    <source>
        <dbReference type="SAM" id="MobiDB-lite"/>
    </source>
</evidence>
<keyword evidence="3" id="KW-1185">Reference proteome</keyword>
<protein>
    <submittedName>
        <fullName evidence="2">Uncharacterized protein</fullName>
    </submittedName>
</protein>
<name>A0A919P870_9CELL</name>
<dbReference type="AlphaFoldDB" id="A0A919P870"/>
<dbReference type="RefSeq" id="WP_203666723.1">
    <property type="nucleotide sequence ID" value="NZ_BONO01000001.1"/>
</dbReference>
<comment type="caution">
    <text evidence="2">The sequence shown here is derived from an EMBL/GenBank/DDBJ whole genome shotgun (WGS) entry which is preliminary data.</text>
</comment>
<accession>A0A919P870</accession>
<evidence type="ECO:0000313" key="3">
    <source>
        <dbReference type="Proteomes" id="UP000642125"/>
    </source>
</evidence>
<sequence>MEQRGFYEPAEREGSDLRSDVTGRTATRLSSWSRIAATLATHGALVPAQRECTSAS</sequence>
<dbReference type="EMBL" id="BONO01000001">
    <property type="protein sequence ID" value="GIG34666.1"/>
    <property type="molecule type" value="Genomic_DNA"/>
</dbReference>
<proteinExistence type="predicted"/>
<dbReference type="Proteomes" id="UP000642125">
    <property type="component" value="Unassembled WGS sequence"/>
</dbReference>
<gene>
    <name evidence="2" type="ORF">Cpa01nite_00470</name>
</gene>
<feature type="compositionally biased region" description="Basic and acidic residues" evidence="1">
    <location>
        <begin position="1"/>
        <end position="21"/>
    </location>
</feature>
<evidence type="ECO:0000313" key="2">
    <source>
        <dbReference type="EMBL" id="GIG34666.1"/>
    </source>
</evidence>
<feature type="region of interest" description="Disordered" evidence="1">
    <location>
        <begin position="1"/>
        <end position="23"/>
    </location>
</feature>
<reference evidence="2" key="1">
    <citation type="submission" date="2021-01" db="EMBL/GenBank/DDBJ databases">
        <title>Whole genome shotgun sequence of Cellulomonas pakistanensis NBRC 110800.</title>
        <authorList>
            <person name="Komaki H."/>
            <person name="Tamura T."/>
        </authorList>
    </citation>
    <scope>NUCLEOTIDE SEQUENCE</scope>
    <source>
        <strain evidence="2">NBRC 110800</strain>
    </source>
</reference>